<evidence type="ECO:0000313" key="1">
    <source>
        <dbReference type="EMBL" id="EGG15483.1"/>
    </source>
</evidence>
<accession>F4Q9W4</accession>
<organism evidence="1 2">
    <name type="scientific">Cavenderia fasciculata</name>
    <name type="common">Slime mold</name>
    <name type="synonym">Dictyostelium fasciculatum</name>
    <dbReference type="NCBI Taxonomy" id="261658"/>
    <lineage>
        <taxon>Eukaryota</taxon>
        <taxon>Amoebozoa</taxon>
        <taxon>Evosea</taxon>
        <taxon>Eumycetozoa</taxon>
        <taxon>Dictyostelia</taxon>
        <taxon>Acytosteliales</taxon>
        <taxon>Cavenderiaceae</taxon>
        <taxon>Cavenderia</taxon>
    </lineage>
</organism>
<dbReference type="Proteomes" id="UP000007797">
    <property type="component" value="Unassembled WGS sequence"/>
</dbReference>
<dbReference type="GeneID" id="14867313"/>
<sequence length="52" mass="5910">MEVNKKFNHDQSSSSHPIILSMFECVWSPSVTSSSYRQIVEVAIVVMKSDSY</sequence>
<dbReference type="KEGG" id="dfa:DFA_10322"/>
<dbReference type="EMBL" id="GL883026">
    <property type="protein sequence ID" value="EGG15483.1"/>
    <property type="molecule type" value="Genomic_DNA"/>
</dbReference>
<dbReference type="RefSeq" id="XP_004354225.1">
    <property type="nucleotide sequence ID" value="XM_004354173.1"/>
</dbReference>
<dbReference type="AlphaFoldDB" id="F4Q9W4"/>
<protein>
    <submittedName>
        <fullName evidence="1">Uncharacterized protein</fullName>
    </submittedName>
</protein>
<keyword evidence="2" id="KW-1185">Reference proteome</keyword>
<proteinExistence type="predicted"/>
<gene>
    <name evidence="1" type="ORF">DFA_10322</name>
</gene>
<reference evidence="2" key="1">
    <citation type="journal article" date="2011" name="Genome Res.">
        <title>Phylogeny-wide analysis of social amoeba genomes highlights ancient origins for complex intercellular communication.</title>
        <authorList>
            <person name="Heidel A.J."/>
            <person name="Lawal H.M."/>
            <person name="Felder M."/>
            <person name="Schilde C."/>
            <person name="Helps N.R."/>
            <person name="Tunggal B."/>
            <person name="Rivero F."/>
            <person name="John U."/>
            <person name="Schleicher M."/>
            <person name="Eichinger L."/>
            <person name="Platzer M."/>
            <person name="Noegel A.A."/>
            <person name="Schaap P."/>
            <person name="Gloeckner G."/>
        </authorList>
    </citation>
    <scope>NUCLEOTIDE SEQUENCE [LARGE SCALE GENOMIC DNA]</scope>
    <source>
        <strain evidence="2">SH3</strain>
    </source>
</reference>
<evidence type="ECO:0000313" key="2">
    <source>
        <dbReference type="Proteomes" id="UP000007797"/>
    </source>
</evidence>
<name>F4Q9W4_CACFS</name>